<evidence type="ECO:0000313" key="5">
    <source>
        <dbReference type="EMBL" id="AJW76686.1"/>
    </source>
</evidence>
<keyword evidence="3" id="KW-0749">Sporulation</keyword>
<evidence type="ECO:0000256" key="2">
    <source>
        <dbReference type="ARBA" id="ARBA00022656"/>
    </source>
</evidence>
<sequence length="274" mass="30507">MNDENSTFEELFTSIEEIESNLIENLDNQSDLQTGELDINPWKTPQSNARVVVLRVPNPNEIINLLEITQIENPNYLLQAIELASAFQDALVSTPTEFGDTLRFSMSKGLEIAKTIQPKGAVVSYADQTITQTNNTVSVMIDKVVEILKSVMGVALSGSVKGQLQAAITNTFTNLNTQKDEAWIFWGKTTSVQTNYTYNVLFAIQNAETGRVMMCVPMGFEIRVAATKERVLFFTVKDSASYSVNIQTLRFAQPLVNARNYPISDFSEAIEGRL</sequence>
<keyword evidence="2" id="KW-0800">Toxin</keyword>
<organism evidence="5">
    <name type="scientific">Bacillus thuringiensis</name>
    <dbReference type="NCBI Taxonomy" id="1428"/>
    <lineage>
        <taxon>Bacteria</taxon>
        <taxon>Bacillati</taxon>
        <taxon>Bacillota</taxon>
        <taxon>Bacilli</taxon>
        <taxon>Bacillales</taxon>
        <taxon>Bacillaceae</taxon>
        <taxon>Bacillus</taxon>
        <taxon>Bacillus cereus group</taxon>
    </lineage>
</organism>
<keyword evidence="4" id="KW-0843">Virulence</keyword>
<protein>
    <submittedName>
        <fullName evidence="5">Insecticidal crystal protein 5</fullName>
    </submittedName>
</protein>
<dbReference type="Pfam" id="PF01338">
    <property type="entry name" value="Bac_thur_toxin"/>
    <property type="match status" value="1"/>
</dbReference>
<dbReference type="InterPro" id="IPR035918">
    <property type="entry name" value="CytB_endotoxin-like_sf"/>
</dbReference>
<dbReference type="GO" id="GO:0030435">
    <property type="term" value="P:sporulation resulting in formation of a cellular spore"/>
    <property type="evidence" value="ECO:0007669"/>
    <property type="project" value="UniProtKB-KW"/>
</dbReference>
<evidence type="ECO:0000256" key="4">
    <source>
        <dbReference type="ARBA" id="ARBA00023026"/>
    </source>
</evidence>
<dbReference type="SUPFAM" id="SSF55676">
    <property type="entry name" value="CytB endotoxin-like"/>
    <property type="match status" value="1"/>
</dbReference>
<dbReference type="InterPro" id="IPR001615">
    <property type="entry name" value="Endotoxin_CytB"/>
</dbReference>
<evidence type="ECO:0000256" key="3">
    <source>
        <dbReference type="ARBA" id="ARBA00022969"/>
    </source>
</evidence>
<dbReference type="GO" id="GO:0090729">
    <property type="term" value="F:toxin activity"/>
    <property type="evidence" value="ECO:0007669"/>
    <property type="project" value="UniProtKB-KW"/>
</dbReference>
<dbReference type="EMBL" id="KM053256">
    <property type="protein sequence ID" value="AJW76686.1"/>
    <property type="molecule type" value="Genomic_DNA"/>
</dbReference>
<proteinExistence type="inferred from homology"/>
<name>A0A1C6ZWD3_BACTU</name>
<accession>A0A1C6ZWD3</accession>
<dbReference type="GO" id="GO:0005576">
    <property type="term" value="C:extracellular region"/>
    <property type="evidence" value="ECO:0007669"/>
    <property type="project" value="InterPro"/>
</dbReference>
<reference evidence="5" key="1">
    <citation type="submission" date="2014-06" db="EMBL/GenBank/DDBJ databases">
        <title>Isolation of cry gene from Bacillus thuringiensis.</title>
        <authorList>
            <person name="Punwar B.S."/>
            <person name="Kaur S."/>
            <person name="Gaikwad K."/>
            <person name="Narula R.K."/>
        </authorList>
    </citation>
    <scope>NUCLEOTIDE SEQUENCE</scope>
    <source>
        <strain evidence="5">SK1015</strain>
    </source>
</reference>
<dbReference type="AlphaFoldDB" id="A0A1C6ZWD3"/>
<dbReference type="Gene3D" id="3.40.198.10">
    <property type="entry name" value="Delta-endotoxin CytB-like"/>
    <property type="match status" value="1"/>
</dbReference>
<evidence type="ECO:0000256" key="1">
    <source>
        <dbReference type="ARBA" id="ARBA00009676"/>
    </source>
</evidence>
<comment type="similarity">
    <text evidence="1">Belongs to the cyt1/cyt2 endotoxin family.</text>
</comment>